<proteinExistence type="predicted"/>
<dbReference type="EMBL" id="OVTA01000105">
    <property type="protein sequence ID" value="SPS02854.1"/>
    <property type="molecule type" value="Genomic_DNA"/>
</dbReference>
<gene>
    <name evidence="1" type="ORF">CBM2634_U40010</name>
</gene>
<dbReference type="AlphaFoldDB" id="A0A375JCF7"/>
<dbReference type="Proteomes" id="UP000256805">
    <property type="component" value="Unassembled WGS sequence"/>
</dbReference>
<organism evidence="1 2">
    <name type="scientific">Cupriavidus taiwanensis</name>
    <dbReference type="NCBI Taxonomy" id="164546"/>
    <lineage>
        <taxon>Bacteria</taxon>
        <taxon>Pseudomonadati</taxon>
        <taxon>Pseudomonadota</taxon>
        <taxon>Betaproteobacteria</taxon>
        <taxon>Burkholderiales</taxon>
        <taxon>Burkholderiaceae</taxon>
        <taxon>Cupriavidus</taxon>
    </lineage>
</organism>
<protein>
    <submittedName>
        <fullName evidence="1">Uncharacterized protein</fullName>
    </submittedName>
</protein>
<reference evidence="1 2" key="1">
    <citation type="submission" date="2018-01" db="EMBL/GenBank/DDBJ databases">
        <authorList>
            <person name="Gaut B.S."/>
            <person name="Morton B.R."/>
            <person name="Clegg M.T."/>
            <person name="Duvall M.R."/>
        </authorList>
    </citation>
    <scope>NUCLEOTIDE SEQUENCE [LARGE SCALE GENOMIC DNA]</scope>
    <source>
        <strain evidence="1">Cupriavidus taiwanensis cmp 52</strain>
    </source>
</reference>
<sequence>MRPHRSISQLAPMERIWVSELPALPFTAASGSRPLPSMATSACACRTRASASRRSPLCAMASPTSRCSSASAKVASQPSAGLPATAWLTQAGLPSSTGTASRIRSAPSGGACRAQPQSMATAIDSAAGTLLLAYDDTGIPLVKFEYQVVELGADAQEDHPDDMEHLQVFGIDRAGADGTHREHLLP</sequence>
<accession>A0A375JCF7</accession>
<evidence type="ECO:0000313" key="1">
    <source>
        <dbReference type="EMBL" id="SPS02854.1"/>
    </source>
</evidence>
<evidence type="ECO:0000313" key="2">
    <source>
        <dbReference type="Proteomes" id="UP000256805"/>
    </source>
</evidence>
<name>A0A375JCF7_9BURK</name>